<feature type="region of interest" description="Disordered" evidence="1">
    <location>
        <begin position="217"/>
        <end position="259"/>
    </location>
</feature>
<feature type="compositionally biased region" description="Gly residues" evidence="1">
    <location>
        <begin position="225"/>
        <end position="235"/>
    </location>
</feature>
<sequence>MRSTRLAAAGVAAGAMVLGMAGPALAEGKAVASPNPFPAGSAINVTVTGCDTKPVLGHQGTMVFAETVNFTQNGDTWSSGPVKTFDSRQLKAGQTYNYRVTCYDADNQKVTMTLPLTVAEAQDNPDPTPTPGRPEFRFGYDKVKLSTRRVAPGQKVTFKVACPTEVTVSGNGYTQNPLPVKKAGDGVWTATGTYRSNLPDPTTVTVVCKNFGSVKYSTSPEKGDGNGGGGNGGGNAMTPQTPKIPTGRIDTGDGSSLRDGGSPMMAAAWGAFAFLGLGAVALRRRIAQERS</sequence>
<keyword evidence="3" id="KW-0732">Signal</keyword>
<evidence type="ECO:0000313" key="5">
    <source>
        <dbReference type="Proteomes" id="UP000316706"/>
    </source>
</evidence>
<keyword evidence="2" id="KW-1133">Transmembrane helix</keyword>
<evidence type="ECO:0000256" key="1">
    <source>
        <dbReference type="SAM" id="MobiDB-lite"/>
    </source>
</evidence>
<feature type="transmembrane region" description="Helical" evidence="2">
    <location>
        <begin position="264"/>
        <end position="282"/>
    </location>
</feature>
<reference evidence="4 5" key="1">
    <citation type="submission" date="2019-06" db="EMBL/GenBank/DDBJ databases">
        <title>Sequencing the genomes of 1000 actinobacteria strains.</title>
        <authorList>
            <person name="Klenk H.-P."/>
        </authorList>
    </citation>
    <scope>NUCLEOTIDE SEQUENCE [LARGE SCALE GENOMIC DNA]</scope>
    <source>
        <strain evidence="4 5">DSM 45043</strain>
    </source>
</reference>
<evidence type="ECO:0000313" key="4">
    <source>
        <dbReference type="EMBL" id="TQM72017.1"/>
    </source>
</evidence>
<name>A0A543IN66_9ACTN</name>
<keyword evidence="2" id="KW-0812">Transmembrane</keyword>
<organism evidence="4 5">
    <name type="scientific">Actinomadura hallensis</name>
    <dbReference type="NCBI Taxonomy" id="337895"/>
    <lineage>
        <taxon>Bacteria</taxon>
        <taxon>Bacillati</taxon>
        <taxon>Actinomycetota</taxon>
        <taxon>Actinomycetes</taxon>
        <taxon>Streptosporangiales</taxon>
        <taxon>Thermomonosporaceae</taxon>
        <taxon>Actinomadura</taxon>
    </lineage>
</organism>
<evidence type="ECO:0000256" key="3">
    <source>
        <dbReference type="SAM" id="SignalP"/>
    </source>
</evidence>
<feature type="chain" id="PRO_5021946381" evidence="3">
    <location>
        <begin position="27"/>
        <end position="291"/>
    </location>
</feature>
<dbReference type="AlphaFoldDB" id="A0A543IN66"/>
<keyword evidence="5" id="KW-1185">Reference proteome</keyword>
<evidence type="ECO:0000256" key="2">
    <source>
        <dbReference type="SAM" id="Phobius"/>
    </source>
</evidence>
<proteinExistence type="predicted"/>
<comment type="caution">
    <text evidence="4">The sequence shown here is derived from an EMBL/GenBank/DDBJ whole genome shotgun (WGS) entry which is preliminary data.</text>
</comment>
<accession>A0A543IN66</accession>
<feature type="signal peptide" evidence="3">
    <location>
        <begin position="1"/>
        <end position="26"/>
    </location>
</feature>
<keyword evidence="2" id="KW-0472">Membrane</keyword>
<dbReference type="Proteomes" id="UP000316706">
    <property type="component" value="Unassembled WGS sequence"/>
</dbReference>
<protein>
    <submittedName>
        <fullName evidence="4">Uncharacterized protein</fullName>
    </submittedName>
</protein>
<dbReference type="EMBL" id="VFPO01000001">
    <property type="protein sequence ID" value="TQM72017.1"/>
    <property type="molecule type" value="Genomic_DNA"/>
</dbReference>
<gene>
    <name evidence="4" type="ORF">FHX41_5802</name>
</gene>